<evidence type="ECO:0000256" key="1">
    <source>
        <dbReference type="ARBA" id="ARBA00022723"/>
    </source>
</evidence>
<dbReference type="InterPro" id="IPR052839">
    <property type="entry name" value="Mito_gene_expr_regulator"/>
</dbReference>
<reference evidence="6" key="1">
    <citation type="submission" date="2021-11" db="EMBL/GenBank/DDBJ databases">
        <authorList>
            <consortium name="Genoscope - CEA"/>
            <person name="William W."/>
        </authorList>
    </citation>
    <scope>NUCLEOTIDE SEQUENCE</scope>
</reference>
<dbReference type="OrthoDB" id="2212237at2759"/>
<comment type="caution">
    <text evidence="6">The sequence shown here is derived from an EMBL/GenBank/DDBJ whole genome shotgun (WGS) entry which is preliminary data.</text>
</comment>
<dbReference type="PANTHER" id="PTHR46920:SF1">
    <property type="entry name" value="PROTEIN MSS51 HOMOLOG, MITOCHONDRIAL-RELATED"/>
    <property type="match status" value="1"/>
</dbReference>
<name>A0A8J2WMW4_9STRA</name>
<dbReference type="Gene3D" id="6.10.140.2220">
    <property type="match status" value="1"/>
</dbReference>
<keyword evidence="2 4" id="KW-0863">Zinc-finger</keyword>
<keyword evidence="1" id="KW-0479">Metal-binding</keyword>
<protein>
    <recommendedName>
        <fullName evidence="5">MYND-type domain-containing protein</fullName>
    </recommendedName>
</protein>
<feature type="domain" description="MYND-type" evidence="5">
    <location>
        <begin position="72"/>
        <end position="113"/>
    </location>
</feature>
<dbReference type="PROSITE" id="PS50865">
    <property type="entry name" value="ZF_MYND_2"/>
    <property type="match status" value="1"/>
</dbReference>
<dbReference type="SUPFAM" id="SSF144232">
    <property type="entry name" value="HIT/MYND zinc finger-like"/>
    <property type="match status" value="1"/>
</dbReference>
<dbReference type="Pfam" id="PF01753">
    <property type="entry name" value="zf-MYND"/>
    <property type="match status" value="1"/>
</dbReference>
<proteinExistence type="predicted"/>
<dbReference type="PANTHER" id="PTHR46920">
    <property type="match status" value="1"/>
</dbReference>
<dbReference type="EMBL" id="CAKKNE010000004">
    <property type="protein sequence ID" value="CAH0373545.1"/>
    <property type="molecule type" value="Genomic_DNA"/>
</dbReference>
<dbReference type="Pfam" id="PF20179">
    <property type="entry name" value="MSS51_C"/>
    <property type="match status" value="1"/>
</dbReference>
<keyword evidence="3" id="KW-0862">Zinc</keyword>
<accession>A0A8J2WMW4</accession>
<evidence type="ECO:0000313" key="6">
    <source>
        <dbReference type="EMBL" id="CAH0373545.1"/>
    </source>
</evidence>
<dbReference type="InterPro" id="IPR046824">
    <property type="entry name" value="Mss51-like_C"/>
</dbReference>
<evidence type="ECO:0000256" key="4">
    <source>
        <dbReference type="PROSITE-ProRule" id="PRU00134"/>
    </source>
</evidence>
<evidence type="ECO:0000256" key="2">
    <source>
        <dbReference type="ARBA" id="ARBA00022771"/>
    </source>
</evidence>
<organism evidence="6 7">
    <name type="scientific">Pelagomonas calceolata</name>
    <dbReference type="NCBI Taxonomy" id="35677"/>
    <lineage>
        <taxon>Eukaryota</taxon>
        <taxon>Sar</taxon>
        <taxon>Stramenopiles</taxon>
        <taxon>Ochrophyta</taxon>
        <taxon>Pelagophyceae</taxon>
        <taxon>Pelagomonadales</taxon>
        <taxon>Pelagomonadaceae</taxon>
        <taxon>Pelagomonas</taxon>
    </lineage>
</organism>
<dbReference type="InterPro" id="IPR002893">
    <property type="entry name" value="Znf_MYND"/>
</dbReference>
<sequence>MLDDLEKETRSTDQTLDHPRVLLLRTQVATDSAPWLPTELYLTQVKRGRWGANKEPANPVPPLFAEAAGHACAVCARSALIGASISRCGRCKVVRYCSSQCAKAHWPVHKAVCQELANTAVPACKEDYDIQLSPAASYFYRRRARCTICQDASSKLSLCKRCFGAAYCAKCVTTHPKEHCDASILEQCCLGLISDMGAPLSIPSRTPFPSTKPDGWKAYFEAKMFDFEVDAGLLALGPPCAMLTEALSLPIIIAEHLPRQASFVHVIGAAPADLVGVRRFREVFRWRPDLSRLAVCMVGPLLRQVTEKQPPEDGCDKLLVLEARGGPYAEVDLPPPDLVVLYDMDAAAVALQRGKPVVALASTKDDADAMHAALSRQTDRPVAPPRENPFRGLRPRRAAAPAAGYVYANHWVVVAGGA</sequence>
<dbReference type="Proteomes" id="UP000789595">
    <property type="component" value="Unassembled WGS sequence"/>
</dbReference>
<evidence type="ECO:0000313" key="7">
    <source>
        <dbReference type="Proteomes" id="UP000789595"/>
    </source>
</evidence>
<dbReference type="AlphaFoldDB" id="A0A8J2WMW4"/>
<evidence type="ECO:0000256" key="3">
    <source>
        <dbReference type="ARBA" id="ARBA00022833"/>
    </source>
</evidence>
<dbReference type="GO" id="GO:0008270">
    <property type="term" value="F:zinc ion binding"/>
    <property type="evidence" value="ECO:0007669"/>
    <property type="project" value="UniProtKB-KW"/>
</dbReference>
<evidence type="ECO:0000259" key="5">
    <source>
        <dbReference type="PROSITE" id="PS50865"/>
    </source>
</evidence>
<keyword evidence="7" id="KW-1185">Reference proteome</keyword>
<gene>
    <name evidence="6" type="ORF">PECAL_4P07520</name>
</gene>